<organism evidence="3 4">
    <name type="scientific">Geodermatophilus arenarius</name>
    <dbReference type="NCBI Taxonomy" id="1137990"/>
    <lineage>
        <taxon>Bacteria</taxon>
        <taxon>Bacillati</taxon>
        <taxon>Actinomycetota</taxon>
        <taxon>Actinomycetes</taxon>
        <taxon>Geodermatophilales</taxon>
        <taxon>Geodermatophilaceae</taxon>
        <taxon>Geodermatophilus</taxon>
    </lineage>
</organism>
<dbReference type="Proteomes" id="UP001596025">
    <property type="component" value="Unassembled WGS sequence"/>
</dbReference>
<gene>
    <name evidence="3" type="ORF">ACFO3M_11735</name>
</gene>
<dbReference type="InterPro" id="IPR007712">
    <property type="entry name" value="RelE/ParE_toxin"/>
</dbReference>
<keyword evidence="4" id="KW-1185">Reference proteome</keyword>
<dbReference type="PANTHER" id="PTHR35601">
    <property type="entry name" value="TOXIN RELE"/>
    <property type="match status" value="1"/>
</dbReference>
<evidence type="ECO:0000313" key="4">
    <source>
        <dbReference type="Proteomes" id="UP001596025"/>
    </source>
</evidence>
<dbReference type="Gene3D" id="3.30.2310.20">
    <property type="entry name" value="RelE-like"/>
    <property type="match status" value="1"/>
</dbReference>
<protein>
    <submittedName>
        <fullName evidence="3">Type II toxin-antitoxin system RelE/ParE family toxin</fullName>
    </submittedName>
</protein>
<dbReference type="InterPro" id="IPR035093">
    <property type="entry name" value="RelE/ParE_toxin_dom_sf"/>
</dbReference>
<evidence type="ECO:0000313" key="3">
    <source>
        <dbReference type="EMBL" id="MFC4694057.1"/>
    </source>
</evidence>
<dbReference type="Pfam" id="PF05016">
    <property type="entry name" value="ParE_toxin"/>
    <property type="match status" value="1"/>
</dbReference>
<proteinExistence type="inferred from homology"/>
<evidence type="ECO:0000256" key="1">
    <source>
        <dbReference type="ARBA" id="ARBA00006226"/>
    </source>
</evidence>
<comment type="caution">
    <text evidence="3">The sequence shown here is derived from an EMBL/GenBank/DDBJ whole genome shotgun (WGS) entry which is preliminary data.</text>
</comment>
<accession>A0ABV9LKX4</accession>
<comment type="similarity">
    <text evidence="1">Belongs to the RelE toxin family.</text>
</comment>
<dbReference type="PANTHER" id="PTHR35601:SF1">
    <property type="entry name" value="TOXIN RELE"/>
    <property type="match status" value="1"/>
</dbReference>
<dbReference type="EMBL" id="JBHSGR010000011">
    <property type="protein sequence ID" value="MFC4694057.1"/>
    <property type="molecule type" value="Genomic_DNA"/>
</dbReference>
<sequence length="96" mass="10505">MTAPYGLRVSSAARRQLGRLPAKVAMAVVEFLTVVLPENPVRLSKPLTGELTGLRSARRGDYRVLIEVNEARRQILVVRIAHRSDVYGPPAPSGTD</sequence>
<keyword evidence="2" id="KW-1277">Toxin-antitoxin system</keyword>
<name>A0ABV9LKX4_9ACTN</name>
<dbReference type="RefSeq" id="WP_387988774.1">
    <property type="nucleotide sequence ID" value="NZ_JBHSGR010000011.1"/>
</dbReference>
<dbReference type="SUPFAM" id="SSF143011">
    <property type="entry name" value="RelE-like"/>
    <property type="match status" value="1"/>
</dbReference>
<evidence type="ECO:0000256" key="2">
    <source>
        <dbReference type="ARBA" id="ARBA00022649"/>
    </source>
</evidence>
<reference evidence="4" key="1">
    <citation type="journal article" date="2019" name="Int. J. Syst. Evol. Microbiol.">
        <title>The Global Catalogue of Microorganisms (GCM) 10K type strain sequencing project: providing services to taxonomists for standard genome sequencing and annotation.</title>
        <authorList>
            <consortium name="The Broad Institute Genomics Platform"/>
            <consortium name="The Broad Institute Genome Sequencing Center for Infectious Disease"/>
            <person name="Wu L."/>
            <person name="Ma J."/>
        </authorList>
    </citation>
    <scope>NUCLEOTIDE SEQUENCE [LARGE SCALE GENOMIC DNA]</scope>
    <source>
        <strain evidence="4">CCUG 62763</strain>
    </source>
</reference>